<sequence>MQHWHRMRGDSLHQRQERDDKILIDRHSYPRSINHDHAILLKLLMLDLVAVLATGMSGWNEFTACNGGVTCGSGDDNVTL</sequence>
<evidence type="ECO:0000313" key="2">
    <source>
        <dbReference type="Proteomes" id="UP000277928"/>
    </source>
</evidence>
<keyword evidence="2" id="KW-1185">Reference proteome</keyword>
<dbReference type="AlphaFoldDB" id="A0A3P6TFK7"/>
<gene>
    <name evidence="1" type="ORF">NLS_LOCUS7886</name>
</gene>
<dbReference type="EMBL" id="UYRX01000890">
    <property type="protein sequence ID" value="VDK86922.1"/>
    <property type="molecule type" value="Genomic_DNA"/>
</dbReference>
<protein>
    <submittedName>
        <fullName evidence="1">Uncharacterized protein</fullName>
    </submittedName>
</protein>
<name>A0A3P6TFK7_LITSI</name>
<dbReference type="Proteomes" id="UP000277928">
    <property type="component" value="Unassembled WGS sequence"/>
</dbReference>
<reference evidence="1 2" key="1">
    <citation type="submission" date="2018-08" db="EMBL/GenBank/DDBJ databases">
        <authorList>
            <person name="Laetsch R D."/>
            <person name="Stevens L."/>
            <person name="Kumar S."/>
            <person name="Blaxter L. M."/>
        </authorList>
    </citation>
    <scope>NUCLEOTIDE SEQUENCE [LARGE SCALE GENOMIC DNA]</scope>
</reference>
<organism evidence="1 2">
    <name type="scientific">Litomosoides sigmodontis</name>
    <name type="common">Filarial nematode worm</name>
    <dbReference type="NCBI Taxonomy" id="42156"/>
    <lineage>
        <taxon>Eukaryota</taxon>
        <taxon>Metazoa</taxon>
        <taxon>Ecdysozoa</taxon>
        <taxon>Nematoda</taxon>
        <taxon>Chromadorea</taxon>
        <taxon>Rhabditida</taxon>
        <taxon>Spirurina</taxon>
        <taxon>Spiruromorpha</taxon>
        <taxon>Filarioidea</taxon>
        <taxon>Onchocercidae</taxon>
        <taxon>Litomosoides</taxon>
    </lineage>
</organism>
<evidence type="ECO:0000313" key="1">
    <source>
        <dbReference type="EMBL" id="VDK86922.1"/>
    </source>
</evidence>
<proteinExistence type="predicted"/>
<accession>A0A3P6TFK7</accession>